<dbReference type="EMBL" id="JANGBQ010000018">
    <property type="protein sequence ID" value="MCQ5083561.1"/>
    <property type="molecule type" value="Genomic_DNA"/>
</dbReference>
<keyword evidence="7 16" id="KW-0963">Cytoplasm</keyword>
<accession>A0A9P3ZLQ3</accession>
<feature type="binding site" evidence="16">
    <location>
        <begin position="6"/>
        <end position="13"/>
    </location>
    <ligand>
        <name>ATP</name>
        <dbReference type="ChEBI" id="CHEBI:30616"/>
    </ligand>
</feature>
<proteinExistence type="inferred from homology"/>
<evidence type="ECO:0000256" key="15">
    <source>
        <dbReference type="ARBA" id="ARBA00040883"/>
    </source>
</evidence>
<dbReference type="Proteomes" id="UP000323119">
    <property type="component" value="Unassembled WGS sequence"/>
</dbReference>
<dbReference type="GO" id="GO:0004594">
    <property type="term" value="F:pantothenate kinase activity"/>
    <property type="evidence" value="ECO:0007669"/>
    <property type="project" value="UniProtKB-UniRule"/>
</dbReference>
<dbReference type="AlphaFoldDB" id="A0A9P3ZLQ3"/>
<comment type="caution">
    <text evidence="17">The sequence shown here is derived from an EMBL/GenBank/DDBJ whole genome shotgun (WGS) entry which is preliminary data.</text>
</comment>
<dbReference type="EC" id="2.7.1.33" evidence="6 16"/>
<keyword evidence="11 16" id="KW-0067">ATP-binding</keyword>
<dbReference type="GO" id="GO:0015937">
    <property type="term" value="P:coenzyme A biosynthetic process"/>
    <property type="evidence" value="ECO:0007669"/>
    <property type="project" value="UniProtKB-UniRule"/>
</dbReference>
<dbReference type="SUPFAM" id="SSF53067">
    <property type="entry name" value="Actin-like ATPase domain"/>
    <property type="match status" value="2"/>
</dbReference>
<evidence type="ECO:0000256" key="7">
    <source>
        <dbReference type="ARBA" id="ARBA00022490"/>
    </source>
</evidence>
<dbReference type="Gene3D" id="3.30.420.40">
    <property type="match status" value="1"/>
</dbReference>
<evidence type="ECO:0000256" key="6">
    <source>
        <dbReference type="ARBA" id="ARBA00012102"/>
    </source>
</evidence>
<feature type="binding site" evidence="16">
    <location>
        <begin position="93"/>
        <end position="96"/>
    </location>
    <ligand>
        <name>substrate</name>
    </ligand>
</feature>
<dbReference type="GO" id="GO:0046872">
    <property type="term" value="F:metal ion binding"/>
    <property type="evidence" value="ECO:0007669"/>
    <property type="project" value="UniProtKB-KW"/>
</dbReference>
<evidence type="ECO:0000313" key="19">
    <source>
        <dbReference type="Proteomes" id="UP000323119"/>
    </source>
</evidence>
<dbReference type="InterPro" id="IPR004619">
    <property type="entry name" value="Type_III_PanK"/>
</dbReference>
<feature type="active site" description="Proton acceptor" evidence="16">
    <location>
        <position position="95"/>
    </location>
</feature>
<sequence>MNLVVDIGNTLVKLAVFDRGELVAQRCTERLHPSMLEELLSEWPVRRAVVASTRGEVDDVAAMLRGRVDYLLEFTSQTPVPIGNAYLTPETLGRDRLAAAVGATVLYPGENVLIVDFGTAVTIDLVTADNTFRGGCISPGVKTRFRALHDYTAKLPLCAATEDEGLSGLTTEEAIELGVMNGIAFEIEGYVVRMREQIDGLCVIFTGGDAKFFVKRIKNTIFANCNLVFCGLNRILEHNASEEHLD</sequence>
<keyword evidence="12 16" id="KW-0630">Potassium</keyword>
<keyword evidence="10 16" id="KW-0418">Kinase</keyword>
<dbReference type="RefSeq" id="WP_055204582.1">
    <property type="nucleotide sequence ID" value="NZ_DAWDUM010000002.1"/>
</dbReference>
<comment type="similarity">
    <text evidence="14 16">Belongs to the type III pantothenate kinase family.</text>
</comment>
<dbReference type="GO" id="GO:0005524">
    <property type="term" value="F:ATP binding"/>
    <property type="evidence" value="ECO:0007669"/>
    <property type="project" value="UniProtKB-UniRule"/>
</dbReference>
<name>A0A9P3ZLQ3_9BACT</name>
<evidence type="ECO:0000256" key="14">
    <source>
        <dbReference type="ARBA" id="ARBA00038036"/>
    </source>
</evidence>
<comment type="catalytic activity">
    <reaction evidence="1 16">
        <text>(R)-pantothenate + ATP = (R)-4'-phosphopantothenate + ADP + H(+)</text>
        <dbReference type="Rhea" id="RHEA:16373"/>
        <dbReference type="ChEBI" id="CHEBI:10986"/>
        <dbReference type="ChEBI" id="CHEBI:15378"/>
        <dbReference type="ChEBI" id="CHEBI:29032"/>
        <dbReference type="ChEBI" id="CHEBI:30616"/>
        <dbReference type="ChEBI" id="CHEBI:456216"/>
        <dbReference type="EC" id="2.7.1.33"/>
    </reaction>
</comment>
<evidence type="ECO:0000256" key="1">
    <source>
        <dbReference type="ARBA" id="ARBA00001206"/>
    </source>
</evidence>
<comment type="pathway">
    <text evidence="4 16">Cofactor biosynthesis; coenzyme A biosynthesis; CoA from (R)-pantothenate: step 1/5.</text>
</comment>
<comment type="cofactor">
    <cofactor evidence="16">
        <name>NH4(+)</name>
        <dbReference type="ChEBI" id="CHEBI:28938"/>
    </cofactor>
    <cofactor evidence="16">
        <name>K(+)</name>
        <dbReference type="ChEBI" id="CHEBI:29103"/>
    </cofactor>
    <text evidence="16">A monovalent cation. Ammonium or potassium.</text>
</comment>
<evidence type="ECO:0000256" key="8">
    <source>
        <dbReference type="ARBA" id="ARBA00022679"/>
    </source>
</evidence>
<organism evidence="17 19">
    <name type="scientific">Alistipes onderdonkii</name>
    <dbReference type="NCBI Taxonomy" id="328813"/>
    <lineage>
        <taxon>Bacteria</taxon>
        <taxon>Pseudomonadati</taxon>
        <taxon>Bacteroidota</taxon>
        <taxon>Bacteroidia</taxon>
        <taxon>Bacteroidales</taxon>
        <taxon>Rikenellaceae</taxon>
        <taxon>Alistipes</taxon>
    </lineage>
</organism>
<dbReference type="GO" id="GO:0005737">
    <property type="term" value="C:cytoplasm"/>
    <property type="evidence" value="ECO:0007669"/>
    <property type="project" value="UniProtKB-SubCell"/>
</dbReference>
<evidence type="ECO:0000256" key="2">
    <source>
        <dbReference type="ARBA" id="ARBA00001958"/>
    </source>
</evidence>
<evidence type="ECO:0000256" key="12">
    <source>
        <dbReference type="ARBA" id="ARBA00022958"/>
    </source>
</evidence>
<dbReference type="Pfam" id="PF03309">
    <property type="entry name" value="Pan_kinase"/>
    <property type="match status" value="1"/>
</dbReference>
<dbReference type="EMBL" id="VVUY01000003">
    <property type="protein sequence ID" value="KAA2563248.1"/>
    <property type="molecule type" value="Genomic_DNA"/>
</dbReference>
<evidence type="ECO:0000256" key="10">
    <source>
        <dbReference type="ARBA" id="ARBA00022777"/>
    </source>
</evidence>
<dbReference type="PANTHER" id="PTHR34265">
    <property type="entry name" value="TYPE III PANTOTHENATE KINASE"/>
    <property type="match status" value="1"/>
</dbReference>
<dbReference type="InterPro" id="IPR043129">
    <property type="entry name" value="ATPase_NBD"/>
</dbReference>
<protein>
    <recommendedName>
        <fullName evidence="15 16">Type III pantothenate kinase</fullName>
        <ecNumber evidence="6 16">2.7.1.33</ecNumber>
    </recommendedName>
    <alternativeName>
        <fullName evidence="16">PanK-III</fullName>
    </alternativeName>
    <alternativeName>
        <fullName evidence="16">Pantothenic acid kinase</fullName>
    </alternativeName>
</protein>
<evidence type="ECO:0000256" key="11">
    <source>
        <dbReference type="ARBA" id="ARBA00022840"/>
    </source>
</evidence>
<comment type="function">
    <text evidence="16">Catalyzes the phosphorylation of pantothenate (Pan), the first step in CoA biosynthesis.</text>
</comment>
<feature type="binding site" evidence="16">
    <location>
        <position position="86"/>
    </location>
    <ligand>
        <name>substrate</name>
    </ligand>
</feature>
<evidence type="ECO:0000256" key="13">
    <source>
        <dbReference type="ARBA" id="ARBA00022993"/>
    </source>
</evidence>
<evidence type="ECO:0000256" key="5">
    <source>
        <dbReference type="ARBA" id="ARBA00011738"/>
    </source>
</evidence>
<comment type="subcellular location">
    <subcellularLocation>
        <location evidence="3 16">Cytoplasm</location>
    </subcellularLocation>
</comment>
<reference evidence="18" key="2">
    <citation type="submission" date="2022-06" db="EMBL/GenBank/DDBJ databases">
        <title>Isolation of gut microbiota from human fecal samples.</title>
        <authorList>
            <person name="Pamer E.G."/>
            <person name="Barat B."/>
            <person name="Waligurski E."/>
            <person name="Medina S."/>
            <person name="Paddock L."/>
            <person name="Mostad J."/>
        </authorList>
    </citation>
    <scope>NUCLEOTIDE SEQUENCE</scope>
    <source>
        <strain evidence="18">DFI.6.22</strain>
    </source>
</reference>
<dbReference type="HAMAP" id="MF_01274">
    <property type="entry name" value="Pantothen_kinase_3"/>
    <property type="match status" value="1"/>
</dbReference>
<evidence type="ECO:0000313" key="17">
    <source>
        <dbReference type="EMBL" id="KAA2563248.1"/>
    </source>
</evidence>
<gene>
    <name evidence="16" type="primary">coaX</name>
    <name evidence="17" type="ORF">F2S36_05560</name>
    <name evidence="18" type="ORF">NE651_11775</name>
</gene>
<dbReference type="CDD" id="cd24015">
    <property type="entry name" value="ASKHA_NBD_PanK-III"/>
    <property type="match status" value="1"/>
</dbReference>
<feature type="binding site" evidence="16">
    <location>
        <position position="171"/>
    </location>
    <ligand>
        <name>substrate</name>
    </ligand>
</feature>
<feature type="binding site" evidence="16">
    <location>
        <position position="116"/>
    </location>
    <ligand>
        <name>K(+)</name>
        <dbReference type="ChEBI" id="CHEBI:29103"/>
    </ligand>
</feature>
<evidence type="ECO:0000256" key="16">
    <source>
        <dbReference type="HAMAP-Rule" id="MF_01274"/>
    </source>
</evidence>
<evidence type="ECO:0000256" key="9">
    <source>
        <dbReference type="ARBA" id="ARBA00022741"/>
    </source>
</evidence>
<dbReference type="NCBIfam" id="TIGR00671">
    <property type="entry name" value="baf"/>
    <property type="match status" value="1"/>
</dbReference>
<dbReference type="Proteomes" id="UP001205035">
    <property type="component" value="Unassembled WGS sequence"/>
</dbReference>
<dbReference type="PANTHER" id="PTHR34265:SF1">
    <property type="entry name" value="TYPE III PANTOTHENATE KINASE"/>
    <property type="match status" value="1"/>
</dbReference>
<reference evidence="17 19" key="1">
    <citation type="journal article" date="2019" name="Nat. Med.">
        <title>A library of human gut bacterial isolates paired with longitudinal multiomics data enables mechanistic microbiome research.</title>
        <authorList>
            <person name="Poyet M."/>
            <person name="Groussin M."/>
            <person name="Gibbons S.M."/>
            <person name="Avila-Pacheco J."/>
            <person name="Jiang X."/>
            <person name="Kearney S.M."/>
            <person name="Perrotta A.R."/>
            <person name="Berdy B."/>
            <person name="Zhao S."/>
            <person name="Lieberman T.D."/>
            <person name="Swanson P.K."/>
            <person name="Smith M."/>
            <person name="Roesemann S."/>
            <person name="Alexander J.E."/>
            <person name="Rich S.A."/>
            <person name="Livny J."/>
            <person name="Vlamakis H."/>
            <person name="Clish C."/>
            <person name="Bullock K."/>
            <person name="Deik A."/>
            <person name="Scott J."/>
            <person name="Pierce K.A."/>
            <person name="Xavier R.J."/>
            <person name="Alm E.J."/>
        </authorList>
    </citation>
    <scope>NUCLEOTIDE SEQUENCE [LARGE SCALE GENOMIC DNA]</scope>
    <source>
        <strain evidence="17 19">BIOML-A204</strain>
    </source>
</reference>
<evidence type="ECO:0000256" key="4">
    <source>
        <dbReference type="ARBA" id="ARBA00005225"/>
    </source>
</evidence>
<comment type="subunit">
    <text evidence="5 16">Homodimer.</text>
</comment>
<keyword evidence="8 16" id="KW-0808">Transferase</keyword>
<evidence type="ECO:0000313" key="18">
    <source>
        <dbReference type="EMBL" id="MCQ5083561.1"/>
    </source>
</evidence>
<comment type="cofactor">
    <cofactor evidence="2">
        <name>K(+)</name>
        <dbReference type="ChEBI" id="CHEBI:29103"/>
    </cofactor>
</comment>
<evidence type="ECO:0000256" key="3">
    <source>
        <dbReference type="ARBA" id="ARBA00004496"/>
    </source>
</evidence>
<keyword evidence="13 16" id="KW-0173">Coenzyme A biosynthesis</keyword>
<keyword evidence="9 16" id="KW-0547">Nucleotide-binding</keyword>
<keyword evidence="16" id="KW-0479">Metal-binding</keyword>
<dbReference type="GeneID" id="59807364"/>
<feature type="binding site" evidence="16">
    <location>
        <position position="119"/>
    </location>
    <ligand>
        <name>ATP</name>
        <dbReference type="ChEBI" id="CHEBI:30616"/>
    </ligand>
</feature>